<evidence type="ECO:0008006" key="4">
    <source>
        <dbReference type="Google" id="ProtNLM"/>
    </source>
</evidence>
<evidence type="ECO:0000256" key="1">
    <source>
        <dbReference type="SAM" id="SignalP"/>
    </source>
</evidence>
<gene>
    <name evidence="2" type="ORF">VMF7928_02571</name>
</gene>
<evidence type="ECO:0000313" key="2">
    <source>
        <dbReference type="EMBL" id="CAH0540013.1"/>
    </source>
</evidence>
<dbReference type="InterPro" id="IPR026950">
    <property type="entry name" value="Caps_assemb_Wzi"/>
</dbReference>
<organism evidence="2 3">
    <name type="scientific">Vibrio marisflavi CECT 7928</name>
    <dbReference type="NCBI Taxonomy" id="634439"/>
    <lineage>
        <taxon>Bacteria</taxon>
        <taxon>Pseudomonadati</taxon>
        <taxon>Pseudomonadota</taxon>
        <taxon>Gammaproteobacteria</taxon>
        <taxon>Vibrionales</taxon>
        <taxon>Vibrionaceae</taxon>
        <taxon>Vibrio</taxon>
    </lineage>
</organism>
<accession>A0ABN8E3U4</accession>
<dbReference type="InterPro" id="IPR038636">
    <property type="entry name" value="Wzi_sf"/>
</dbReference>
<comment type="caution">
    <text evidence="2">The sequence shown here is derived from an EMBL/GenBank/DDBJ whole genome shotgun (WGS) entry which is preliminary data.</text>
</comment>
<dbReference type="EMBL" id="CAKLDM010000002">
    <property type="protein sequence ID" value="CAH0540013.1"/>
    <property type="molecule type" value="Genomic_DNA"/>
</dbReference>
<name>A0ABN8E3U4_9VIBR</name>
<dbReference type="Proteomes" id="UP000838748">
    <property type="component" value="Unassembled WGS sequence"/>
</dbReference>
<dbReference type="Pfam" id="PF14052">
    <property type="entry name" value="Caps_assemb_Wzi"/>
    <property type="match status" value="1"/>
</dbReference>
<feature type="signal peptide" evidence="1">
    <location>
        <begin position="1"/>
        <end position="21"/>
    </location>
</feature>
<feature type="chain" id="PRO_5045115400" description="Capsule assembly protein Wzi" evidence="1">
    <location>
        <begin position="22"/>
        <end position="440"/>
    </location>
</feature>
<dbReference type="RefSeq" id="WP_237362047.1">
    <property type="nucleotide sequence ID" value="NZ_CAKLDM010000002.1"/>
</dbReference>
<dbReference type="Gene3D" id="2.40.160.130">
    <property type="entry name" value="Capsule assembly protein Wzi"/>
    <property type="match status" value="1"/>
</dbReference>
<reference evidence="2" key="1">
    <citation type="submission" date="2021-11" db="EMBL/GenBank/DDBJ databases">
        <authorList>
            <person name="Rodrigo-Torres L."/>
            <person name="Arahal R. D."/>
            <person name="Lucena T."/>
        </authorList>
    </citation>
    <scope>NUCLEOTIDE SEQUENCE</scope>
    <source>
        <strain evidence="2">CECT 7928</strain>
    </source>
</reference>
<keyword evidence="3" id="KW-1185">Reference proteome</keyword>
<evidence type="ECO:0000313" key="3">
    <source>
        <dbReference type="Proteomes" id="UP000838748"/>
    </source>
</evidence>
<protein>
    <recommendedName>
        <fullName evidence="4">Capsule assembly protein Wzi</fullName>
    </recommendedName>
</protein>
<keyword evidence="1" id="KW-0732">Signal</keyword>
<sequence>MRFTKAILIGLFISVSWYATATPWVEPDNSMLRVNLQQLADAGYIKAPLTTFPLQWALISDDLEQIDPTTLPAYLELSYRYVKHFYNDARLGRGNSHLKMMSGTQRPYNLGYGAFSRDEWGVYSSYESTDANYSYRLNANYAKQADGSKDFNYQGSYIAMAQGQYTFSAGELERWWGPGWQSSLTWSQNSYPIPAVSISRFGLNNLALGDWSIISLVGKLDSGSPNNYLWGTRVMSRPVQWLELGGSFQSYWGASDKKAYEEFPNVVADNEASAKRQTSLDMRLQLPTVGEVSQGLYGQIASTESQAELSSYLYGWESSWFVLGQQAHIVVERQKLHGSYYSESSDDPYLMVNDSLSINDQNVDSLWSAGGYLLFSNDQQLQLFVHRVSPINDSMFYQTSLEYQLPLWKGRLHLGGDYRTQRVDGDRLAMWIGWDFRFSE</sequence>
<proteinExistence type="predicted"/>